<dbReference type="GO" id="GO:0046872">
    <property type="term" value="F:metal ion binding"/>
    <property type="evidence" value="ECO:0007669"/>
    <property type="project" value="UniProtKB-KW"/>
</dbReference>
<evidence type="ECO:0000313" key="7">
    <source>
        <dbReference type="EMBL" id="MBL0005495.1"/>
    </source>
</evidence>
<dbReference type="PROSITE" id="PS50255">
    <property type="entry name" value="CYTOCHROME_B5_2"/>
    <property type="match status" value="1"/>
</dbReference>
<proteinExistence type="inferred from homology"/>
<dbReference type="PRINTS" id="PR00363">
    <property type="entry name" value="CYTOCHROMEB5"/>
</dbReference>
<gene>
    <name evidence="7" type="ORF">IPP00_16510</name>
</gene>
<evidence type="ECO:0000256" key="2">
    <source>
        <dbReference type="ARBA" id="ARBA00022723"/>
    </source>
</evidence>
<comment type="caution">
    <text evidence="7">The sequence shown here is derived from an EMBL/GenBank/DDBJ whole genome shotgun (WGS) entry which is preliminary data.</text>
</comment>
<name>A0A9D7TAE8_9MICO</name>
<evidence type="ECO:0000313" key="8">
    <source>
        <dbReference type="Proteomes" id="UP000886632"/>
    </source>
</evidence>
<accession>A0A9D7TAE8</accession>
<feature type="compositionally biased region" description="Low complexity" evidence="5">
    <location>
        <begin position="15"/>
        <end position="27"/>
    </location>
</feature>
<keyword evidence="3" id="KW-0408">Iron</keyword>
<dbReference type="SMART" id="SM01117">
    <property type="entry name" value="Cyt-b5"/>
    <property type="match status" value="1"/>
</dbReference>
<evidence type="ECO:0000259" key="6">
    <source>
        <dbReference type="PROSITE" id="PS50255"/>
    </source>
</evidence>
<evidence type="ECO:0000256" key="3">
    <source>
        <dbReference type="ARBA" id="ARBA00023004"/>
    </source>
</evidence>
<dbReference type="InterPro" id="IPR050668">
    <property type="entry name" value="Cytochrome_b5"/>
</dbReference>
<comment type="similarity">
    <text evidence="4">Belongs to the cytochrome b5 family.</text>
</comment>
<evidence type="ECO:0000256" key="1">
    <source>
        <dbReference type="ARBA" id="ARBA00022617"/>
    </source>
</evidence>
<dbReference type="SUPFAM" id="SSF55856">
    <property type="entry name" value="Cytochrome b5-like heme/steroid binding domain"/>
    <property type="match status" value="1"/>
</dbReference>
<dbReference type="PANTHER" id="PTHR19359">
    <property type="entry name" value="CYTOCHROME B5"/>
    <property type="match status" value="1"/>
</dbReference>
<sequence length="124" mass="12882">MGTRSPRRGVGNDGSHPSATSATTPTSQGDSPRRPPLRPPRPPRGGRRHTPCAGGHPQHSASCWAAVSGSVYDLTAWIGEHPGGRDRIIGLCGTDATAAFAAQHRGQGEPAEELTRFKIGTLAG</sequence>
<dbReference type="Gene3D" id="3.10.120.10">
    <property type="entry name" value="Cytochrome b5-like heme/steroid binding domain"/>
    <property type="match status" value="1"/>
</dbReference>
<reference evidence="7" key="1">
    <citation type="submission" date="2020-10" db="EMBL/GenBank/DDBJ databases">
        <title>Connecting structure to function with the recovery of over 1000 high-quality activated sludge metagenome-assembled genomes encoding full-length rRNA genes using long-read sequencing.</title>
        <authorList>
            <person name="Singleton C.M."/>
            <person name="Petriglieri F."/>
            <person name="Kristensen J.M."/>
            <person name="Kirkegaard R.H."/>
            <person name="Michaelsen T.Y."/>
            <person name="Andersen M.H."/>
            <person name="Karst S.M."/>
            <person name="Dueholm M.S."/>
            <person name="Nielsen P.H."/>
            <person name="Albertsen M."/>
        </authorList>
    </citation>
    <scope>NUCLEOTIDE SEQUENCE</scope>
    <source>
        <strain evidence="7">Ribe_18-Q3-R11-54_MAXAC.001</strain>
    </source>
</reference>
<evidence type="ECO:0000256" key="4">
    <source>
        <dbReference type="ARBA" id="ARBA00038168"/>
    </source>
</evidence>
<dbReference type="GO" id="GO:0016020">
    <property type="term" value="C:membrane"/>
    <property type="evidence" value="ECO:0007669"/>
    <property type="project" value="TreeGrafter"/>
</dbReference>
<protein>
    <submittedName>
        <fullName evidence="7">Cytochrome b5 domain-containing protein</fullName>
    </submittedName>
</protein>
<dbReference type="InterPro" id="IPR036400">
    <property type="entry name" value="Cyt_B5-like_heme/steroid_sf"/>
</dbReference>
<feature type="domain" description="Cytochrome b5 heme-binding" evidence="6">
    <location>
        <begin position="56"/>
        <end position="123"/>
    </location>
</feature>
<dbReference type="AlphaFoldDB" id="A0A9D7TAE8"/>
<keyword evidence="2" id="KW-0479">Metal-binding</keyword>
<evidence type="ECO:0000256" key="5">
    <source>
        <dbReference type="SAM" id="MobiDB-lite"/>
    </source>
</evidence>
<feature type="region of interest" description="Disordered" evidence="5">
    <location>
        <begin position="1"/>
        <end position="60"/>
    </location>
</feature>
<keyword evidence="1" id="KW-0349">Heme</keyword>
<dbReference type="Pfam" id="PF00173">
    <property type="entry name" value="Cyt-b5"/>
    <property type="match status" value="1"/>
</dbReference>
<dbReference type="InterPro" id="IPR001199">
    <property type="entry name" value="Cyt_B5-like_heme/steroid-bd"/>
</dbReference>
<organism evidence="7 8">
    <name type="scientific">Candidatus Phosphoribacter hodrii</name>
    <dbReference type="NCBI Taxonomy" id="2953743"/>
    <lineage>
        <taxon>Bacteria</taxon>
        <taxon>Bacillati</taxon>
        <taxon>Actinomycetota</taxon>
        <taxon>Actinomycetes</taxon>
        <taxon>Micrococcales</taxon>
        <taxon>Dermatophilaceae</taxon>
        <taxon>Candidatus Phosphoribacter</taxon>
    </lineage>
</organism>
<dbReference type="Proteomes" id="UP000886632">
    <property type="component" value="Unassembled WGS sequence"/>
</dbReference>
<dbReference type="GO" id="GO:0020037">
    <property type="term" value="F:heme binding"/>
    <property type="evidence" value="ECO:0007669"/>
    <property type="project" value="TreeGrafter"/>
</dbReference>
<dbReference type="EMBL" id="JADKGK010000027">
    <property type="protein sequence ID" value="MBL0005495.1"/>
    <property type="molecule type" value="Genomic_DNA"/>
</dbReference>